<keyword evidence="3" id="KW-1185">Reference proteome</keyword>
<feature type="chain" id="PRO_5002064368" evidence="1">
    <location>
        <begin position="23"/>
        <end position="89"/>
    </location>
</feature>
<keyword evidence="1" id="KW-0732">Signal</keyword>
<dbReference type="InterPro" id="IPR032675">
    <property type="entry name" value="LRR_dom_sf"/>
</dbReference>
<feature type="non-terminal residue" evidence="2">
    <location>
        <position position="89"/>
    </location>
</feature>
<dbReference type="EMBL" id="KN596761">
    <property type="protein sequence ID" value="KHJ80919.1"/>
    <property type="molecule type" value="Genomic_DNA"/>
</dbReference>
<name>A0A0B1S7J7_OESDE</name>
<dbReference type="Gene3D" id="3.80.10.10">
    <property type="entry name" value="Ribonuclease Inhibitor"/>
    <property type="match status" value="1"/>
</dbReference>
<protein>
    <submittedName>
        <fullName evidence="2">Uncharacterized protein</fullName>
    </submittedName>
</protein>
<evidence type="ECO:0000313" key="2">
    <source>
        <dbReference type="EMBL" id="KHJ80919.1"/>
    </source>
</evidence>
<feature type="signal peptide" evidence="1">
    <location>
        <begin position="1"/>
        <end position="22"/>
    </location>
</feature>
<dbReference type="OrthoDB" id="5859727at2759"/>
<dbReference type="SUPFAM" id="SSF52047">
    <property type="entry name" value="RNI-like"/>
    <property type="match status" value="1"/>
</dbReference>
<dbReference type="AlphaFoldDB" id="A0A0B1S7J7"/>
<gene>
    <name evidence="2" type="ORF">OESDEN_19400</name>
</gene>
<sequence length="89" mass="9829">MLTTDSLTALGLLFELEWLCLAGVAGVEDQVLERLTNCKRLKMLDIKVTEIGLIIVLELPALSQLDVQGVPAYSTQILEHAKRIPKTIL</sequence>
<evidence type="ECO:0000256" key="1">
    <source>
        <dbReference type="SAM" id="SignalP"/>
    </source>
</evidence>
<evidence type="ECO:0000313" key="3">
    <source>
        <dbReference type="Proteomes" id="UP000053660"/>
    </source>
</evidence>
<accession>A0A0B1S7J7</accession>
<dbReference type="Proteomes" id="UP000053660">
    <property type="component" value="Unassembled WGS sequence"/>
</dbReference>
<organism evidence="2 3">
    <name type="scientific">Oesophagostomum dentatum</name>
    <name type="common">Nodular worm</name>
    <dbReference type="NCBI Taxonomy" id="61180"/>
    <lineage>
        <taxon>Eukaryota</taxon>
        <taxon>Metazoa</taxon>
        <taxon>Ecdysozoa</taxon>
        <taxon>Nematoda</taxon>
        <taxon>Chromadorea</taxon>
        <taxon>Rhabditida</taxon>
        <taxon>Rhabditina</taxon>
        <taxon>Rhabditomorpha</taxon>
        <taxon>Strongyloidea</taxon>
        <taxon>Strongylidae</taxon>
        <taxon>Oesophagostomum</taxon>
    </lineage>
</organism>
<proteinExistence type="predicted"/>
<reference evidence="2 3" key="1">
    <citation type="submission" date="2014-03" db="EMBL/GenBank/DDBJ databases">
        <title>Draft genome of the hookworm Oesophagostomum dentatum.</title>
        <authorList>
            <person name="Mitreva M."/>
        </authorList>
    </citation>
    <scope>NUCLEOTIDE SEQUENCE [LARGE SCALE GENOMIC DNA]</scope>
    <source>
        <strain evidence="2 3">OD-Hann</strain>
    </source>
</reference>